<evidence type="ECO:0000259" key="2">
    <source>
        <dbReference type="Pfam" id="PF01364"/>
    </source>
</evidence>
<keyword evidence="4" id="KW-1185">Reference proteome</keyword>
<dbReference type="Gene3D" id="3.40.50.1460">
    <property type="match status" value="1"/>
</dbReference>
<organism evidence="3 4">
    <name type="scientific">Flectobacillus roseus</name>
    <dbReference type="NCBI Taxonomy" id="502259"/>
    <lineage>
        <taxon>Bacteria</taxon>
        <taxon>Pseudomonadati</taxon>
        <taxon>Bacteroidota</taxon>
        <taxon>Cytophagia</taxon>
        <taxon>Cytophagales</taxon>
        <taxon>Flectobacillaceae</taxon>
        <taxon>Flectobacillus</taxon>
    </lineage>
</organism>
<dbReference type="Pfam" id="PF01364">
    <property type="entry name" value="Peptidase_C25"/>
    <property type="match status" value="1"/>
</dbReference>
<feature type="chain" id="PRO_5045408177" evidence="1">
    <location>
        <begin position="21"/>
        <end position="1526"/>
    </location>
</feature>
<sequence>MKKIIFLSLLLVSKIGICVAQTTTYYPSLSVSVAQTAVHRIHYETLQSFWPYLIENQYIHLYRQGKEVALEIHSKNDSYFTSGDYLLFWGKSNDGTTDSSLYESAQAQANPSYSLFSYTATYVLTYEPSQKSVFRIRTERQNLEDNYRLCLTARKEQIQVFSDNYFAGLVLTPFDNEKIWDSNYQKAEGWMSKSFTENSPARLIFSALDTEGDTLKFNIRLVSQKRTTQVLEIIQGSQVISTIELQPAECKDISGNILLSKGKELEIKGKASLFAIASVKYDYACTLEPKEGQYFWKEPLPKKIPMNSQSLKVWNISNEFFPKNIPQFRDTLFTTGTQMVFWEKPVEITSLSPIRDWQPDTLANFLIVTHENLRESAQQYATYRSSQAGGAYRCEVVTSRMLYDYFNHGDKSTLAFQRYFSISKNQKNPIAILLIGTGAYPQIARKSVSAYARDLVPTNGYPCSDTPFAMGINRSIGRIPAETNAEVEAYLKKVIAFEKVENTYIGRKQLLHLSGGRYGIEQTLFRNYLDSLANIPQEKGLVVRTIGKQTDAYVEVRNVAEEVNQGIGMITLFGHSAIGQLDLDIGFASNPDLGYQNQEKYPFVLVNGCDAGDFFTEKKALSTDWLLSHDRGAIAFMAHTHLAYPNSLYAFSKSFYQQLFQGELSQTLGEAHAQVLKHEATDPYLKTTLQQFTLQGDPAIRLFKAIALPDIAFVKNSLSIDFQQDSLRINVSIVNYGKANQVPFSIHLFVNQQDIFQQLYEKTLVNTDVISLKIPLNSAWQNDTLNLRLSLDDEGVLKEVNTKNNDIELRDIHLKKSLALYYPSNWAIVSSPEIWLEGNKTLLAPVQLQLADNSDFKSIIFQKTITKQGVFRYLFKSIAKDTTTYYWRMITSDSVLLNGTFTYIPNSPLGWIQRTSAHFQTIKTSGMIWDKSTWKLQPDTLKIALYVPGADISQSNYLGWVKVNEQQWMGNGLCYPWSSLNAITLDAQLKPYLILPQLSCGNSPYWIQNLNENLLVGENPLLTYLQQLKVGDWLILWPHGRVSTQNWSGEIWTSLQNLGFSIAKIKALPLGTPFLLAVQKGKQNVIEKFGKSAISAISDTLYLLPETQNWEMTPPQMGALEDAKQVFTDFQSLEKPSNYELNINDASYTLQENLTFQPLSTQRLLTPIQVKFRGKQVKQASQLRRWGVLGKPYADLAIEASTDTHEVEIGQTLNIRRYIYNSSDSPLSDTTSLHWQIIQNGEILESQQEPLSSFVAHDSIALPVFSKAFEQAGDYVLRFVVNPSRKHEANFSNNSTQVLVNVKQDNIAPTMLVQVNGRIAQNFEHFSPNPTLEIQLWDNNRFVFLRKENVEILIKHCQACAWVAGNNSNITAITEEKGKLSLTYQATDWLKDTVWIAINASDRVGAKVSTKAYQMQVVIDEKATPVQLKVLPNPLHTWTRWSIENLPEHDYWASCQIFDVSGKKVYEVQQIVNATEKEIFWDGRNQEGNFLPNALYFYKLTLQNKESKDSLSIADTFTGKIVLERK</sequence>
<gene>
    <name evidence="3" type="ORF">QM524_05270</name>
</gene>
<feature type="domain" description="Gingipain" evidence="2">
    <location>
        <begin position="365"/>
        <end position="702"/>
    </location>
</feature>
<evidence type="ECO:0000313" key="4">
    <source>
        <dbReference type="Proteomes" id="UP001236507"/>
    </source>
</evidence>
<feature type="signal peptide" evidence="1">
    <location>
        <begin position="1"/>
        <end position="20"/>
    </location>
</feature>
<comment type="caution">
    <text evidence="3">The sequence shown here is derived from an EMBL/GenBank/DDBJ whole genome shotgun (WGS) entry which is preliminary data.</text>
</comment>
<dbReference type="Gene3D" id="2.60.40.10">
    <property type="entry name" value="Immunoglobulins"/>
    <property type="match status" value="1"/>
</dbReference>
<keyword evidence="1" id="KW-0732">Signal</keyword>
<reference evidence="3 4" key="1">
    <citation type="submission" date="2023-05" db="EMBL/GenBank/DDBJ databases">
        <title>Novel species of genus Flectobacillus isolated from stream in China.</title>
        <authorList>
            <person name="Lu H."/>
        </authorList>
    </citation>
    <scope>NUCLEOTIDE SEQUENCE [LARGE SCALE GENOMIC DNA]</scope>
    <source>
        <strain evidence="3 4">KCTC 42575</strain>
    </source>
</reference>
<dbReference type="Pfam" id="PF13585">
    <property type="entry name" value="CHU_C"/>
    <property type="match status" value="1"/>
</dbReference>
<dbReference type="CDD" id="cd02258">
    <property type="entry name" value="Peptidase_C25_N"/>
    <property type="match status" value="1"/>
</dbReference>
<evidence type="ECO:0000256" key="1">
    <source>
        <dbReference type="SAM" id="SignalP"/>
    </source>
</evidence>
<dbReference type="Gene3D" id="2.60.40.4070">
    <property type="match status" value="1"/>
</dbReference>
<evidence type="ECO:0000313" key="3">
    <source>
        <dbReference type="EMBL" id="MDI9858609.1"/>
    </source>
</evidence>
<dbReference type="InterPro" id="IPR001769">
    <property type="entry name" value="Gingipain"/>
</dbReference>
<accession>A0ABT6Y586</accession>
<proteinExistence type="predicted"/>
<dbReference type="InterPro" id="IPR013783">
    <property type="entry name" value="Ig-like_fold"/>
</dbReference>
<dbReference type="InterPro" id="IPR029030">
    <property type="entry name" value="Caspase-like_dom_sf"/>
</dbReference>
<dbReference type="SUPFAM" id="SSF52129">
    <property type="entry name" value="Caspase-like"/>
    <property type="match status" value="1"/>
</dbReference>
<dbReference type="RefSeq" id="WP_283343784.1">
    <property type="nucleotide sequence ID" value="NZ_JASHIF010000004.1"/>
</dbReference>
<dbReference type="Proteomes" id="UP001236507">
    <property type="component" value="Unassembled WGS sequence"/>
</dbReference>
<dbReference type="EMBL" id="JASHIF010000004">
    <property type="protein sequence ID" value="MDI9858609.1"/>
    <property type="molecule type" value="Genomic_DNA"/>
</dbReference>
<name>A0ABT6Y586_9BACT</name>
<protein>
    <submittedName>
        <fullName evidence="3">C25 family cysteine peptidase</fullName>
    </submittedName>
</protein>